<dbReference type="RefSeq" id="WP_013690542.1">
    <property type="nucleotide sequence ID" value="NC_015376.1"/>
</dbReference>
<dbReference type="InterPro" id="IPR020845">
    <property type="entry name" value="AMP-binding_CS"/>
</dbReference>
<dbReference type="GO" id="GO:0043041">
    <property type="term" value="P:amino acid activation for nonribosomal peptide biosynthetic process"/>
    <property type="evidence" value="ECO:0007669"/>
    <property type="project" value="TreeGrafter"/>
</dbReference>
<dbReference type="InterPro" id="IPR009081">
    <property type="entry name" value="PP-bd_ACP"/>
</dbReference>
<dbReference type="PROSITE" id="PS50075">
    <property type="entry name" value="CARRIER"/>
    <property type="match status" value="1"/>
</dbReference>
<dbReference type="FunFam" id="3.40.50.980:FF:000001">
    <property type="entry name" value="Non-ribosomal peptide synthetase"/>
    <property type="match status" value="1"/>
</dbReference>
<dbReference type="CDD" id="cd05930">
    <property type="entry name" value="A_NRPS"/>
    <property type="match status" value="1"/>
</dbReference>
<dbReference type="HOGENOM" id="CLU_000022_2_13_4"/>
<dbReference type="InterPro" id="IPR036736">
    <property type="entry name" value="ACP-like_sf"/>
</dbReference>
<dbReference type="Gene3D" id="3.40.50.1820">
    <property type="entry name" value="alpha/beta hydrolase"/>
    <property type="match status" value="1"/>
</dbReference>
<dbReference type="SUPFAM" id="SSF47336">
    <property type="entry name" value="ACP-like"/>
    <property type="match status" value="1"/>
</dbReference>
<dbReference type="InterPro" id="IPR020806">
    <property type="entry name" value="PKS_PP-bd"/>
</dbReference>
<protein>
    <submittedName>
        <fullName evidence="4">Putative indigoidine synthase IndC</fullName>
    </submittedName>
</protein>
<dbReference type="GO" id="GO:0072330">
    <property type="term" value="P:monocarboxylic acid biosynthetic process"/>
    <property type="evidence" value="ECO:0007669"/>
    <property type="project" value="UniProtKB-ARBA"/>
</dbReference>
<dbReference type="KEGG" id="bgd:bgla_2g17770"/>
<proteinExistence type="predicted"/>
<dbReference type="InterPro" id="IPR006162">
    <property type="entry name" value="Ppantetheine_attach_site"/>
</dbReference>
<dbReference type="PROSITE" id="PS00012">
    <property type="entry name" value="PHOSPHOPANTETHEINE"/>
    <property type="match status" value="1"/>
</dbReference>
<dbReference type="InterPro" id="IPR020459">
    <property type="entry name" value="AMP-binding"/>
</dbReference>
<dbReference type="FunFam" id="1.10.1200.10:FF:000016">
    <property type="entry name" value="Non-ribosomal peptide synthase"/>
    <property type="match status" value="1"/>
</dbReference>
<accession>F2LMD1</accession>
<dbReference type="GO" id="GO:0016491">
    <property type="term" value="F:oxidoreductase activity"/>
    <property type="evidence" value="ECO:0007669"/>
    <property type="project" value="InterPro"/>
</dbReference>
<dbReference type="GO" id="GO:0031177">
    <property type="term" value="F:phosphopantetheine binding"/>
    <property type="evidence" value="ECO:0007669"/>
    <property type="project" value="InterPro"/>
</dbReference>
<dbReference type="SMART" id="SM00823">
    <property type="entry name" value="PKS_PP"/>
    <property type="match status" value="1"/>
</dbReference>
<dbReference type="SUPFAM" id="SSF55331">
    <property type="entry name" value="Tautomerase/MIF"/>
    <property type="match status" value="1"/>
</dbReference>
<evidence type="ECO:0000256" key="1">
    <source>
        <dbReference type="ARBA" id="ARBA00022450"/>
    </source>
</evidence>
<dbReference type="PRINTS" id="PR00154">
    <property type="entry name" value="AMPBINDING"/>
</dbReference>
<dbReference type="Gene3D" id="3.30.429.10">
    <property type="entry name" value="Macrophage Migration Inhibitory Factor"/>
    <property type="match status" value="1"/>
</dbReference>
<dbReference type="GO" id="GO:0044550">
    <property type="term" value="P:secondary metabolite biosynthetic process"/>
    <property type="evidence" value="ECO:0007669"/>
    <property type="project" value="TreeGrafter"/>
</dbReference>
<keyword evidence="1" id="KW-0596">Phosphopantetheine</keyword>
<keyword evidence="2" id="KW-0597">Phosphoprotein</keyword>
<dbReference type="Pfam" id="PF00975">
    <property type="entry name" value="Thioesterase"/>
    <property type="match status" value="1"/>
</dbReference>
<dbReference type="eggNOG" id="COG1020">
    <property type="taxonomic scope" value="Bacteria"/>
</dbReference>
<dbReference type="Pfam" id="PF00501">
    <property type="entry name" value="AMP-binding"/>
    <property type="match status" value="1"/>
</dbReference>
<dbReference type="InterPro" id="IPR000873">
    <property type="entry name" value="AMP-dep_synth/lig_dom"/>
</dbReference>
<gene>
    <name evidence="4" type="ordered locus">bgla_2g17770</name>
</gene>
<dbReference type="NCBIfam" id="TIGR01733">
    <property type="entry name" value="AA-adenyl-dom"/>
    <property type="match status" value="1"/>
</dbReference>
<dbReference type="InterPro" id="IPR014347">
    <property type="entry name" value="Tautomerase/MIF_sf"/>
</dbReference>
<name>F2LMD1_BURGS</name>
<dbReference type="Gene3D" id="3.30.300.30">
    <property type="match status" value="2"/>
</dbReference>
<dbReference type="Pfam" id="PF00550">
    <property type="entry name" value="PP-binding"/>
    <property type="match status" value="1"/>
</dbReference>
<dbReference type="Gene3D" id="1.10.1200.10">
    <property type="entry name" value="ACP-like"/>
    <property type="match status" value="1"/>
</dbReference>
<dbReference type="PANTHER" id="PTHR45527">
    <property type="entry name" value="NONRIBOSOMAL PEPTIDE SYNTHETASE"/>
    <property type="match status" value="1"/>
</dbReference>
<dbReference type="InterPro" id="IPR029058">
    <property type="entry name" value="AB_hydrolase_fold"/>
</dbReference>
<dbReference type="Gene3D" id="3.40.50.980">
    <property type="match status" value="2"/>
</dbReference>
<dbReference type="eggNOG" id="COG3319">
    <property type="taxonomic scope" value="Bacteria"/>
</dbReference>
<evidence type="ECO:0000313" key="5">
    <source>
        <dbReference type="Proteomes" id="UP000008316"/>
    </source>
</evidence>
<sequence>MHDSFEEINEPEKINETEKAFLDKILSPIPGEASLPDMLRKRADSNPDGIAAIDETNSLTFNQLVVGSERLARHLRAQGADFNQCIGLFVESSLDLMIGVWGILFSGSAYLPLSPEYPVDRLRYIVDDANVKVVVTQPHLTARLASILPPDTVVVTLDETGGDALPSAQPALAGPRADHLAYVIYTSGSTGKPKGVMIEHRSIVSQMNWLGDEYGFSRDTVILQKTPISFDAAQWEILAPVFGSQVVMSRPGAYRDPENLIDTIFRHRVTTLQCVPTLLQALLETDGFQDCTSLAQVFSGGEALSRRLALQFQQSLPGSDLINLYGPTECTINASALTIERPVAADGTLAMPIGKPVNGTRFYLLDGNYRLVADGEMGELYIGGIQLARGYLNRPDLTADRFIDNPFETGTRLYRTGDLAFINANGEFQFAARVDNQVKLRGFRVELDEIRLAIEAHDWVKSAAVLIKEDPRTSFQNLVACIELSPSEAALMDQGVHGAHHQSKASRLQVKAQLSNPGLRSAADLRDRPGIALPGRQAPEQTRRRVFARKTYRNYEGAPVRQEDILRLLAEPERVDTRATPAHRSAEFGLDAIGAVLRHFGQHLSDTRLLPKYGYASPGALYATQLHLEVSGIEGIAPGYYYFHPVEHRLVLIGERADTGAANKGGEPRALVRLHFIGAKRAIEPVYKNNIQEVLEIETGHMLGLFDAVLPEYGLGIDAGRFTPEVLGLLASAPDDLYLGSFDWVAESDGSVDRELDIYVQSHPGKLADLPAGQYLYRDGKLHAISDQLLLKKHVIAINQKVYERASFGLSIVSRHSEDWQRYIALGRALQRIQTNDLALGFMASGYSSKSGNDLPSATRLAAILGHCGREAGPCYFALGGGVSQAQIADEGMTEDAVHMKGPAELIKEDLRQRLPDYMLPNRIIVMNALPLTANGKVDLKALQASDQIAVGVDGAGDRPFVAPATATEIEIGEIWKRVMKWDAVSVHDDFFECGGNSLVAVALINGINRAFRRSLPVQALFEAPTIAGLAQRMQASHVEPVSRLVQLAGGHGRPIICWPGLGGYPMNLRELGLAAAQGRPFLGVQAHGLNPDETPHRTIARMAADDIEMIRRLQPKGPYTLWGYSFGARMAFETAYRLEQAGEQVDQLFLIAPGSPTLRAEDGQRHGHEARYDNPAFVTILFSVFAHGISGPALRECLRSVRDEEGFIDFVCERYPHLERPLVARIIGIVKQTYSFEYSFHELVERTLRAPLTIFKAAGDDYSFLESRDGYSQHPPRIVELEADHYSLLKKPQVDELAEKMHALDHDMPGSTIQAAAISFNRDDIMPHLNIKHFPTSMSVENREALIATLTAAVKQAFGCPEHVISIAIEPVEQQEWHERVYVPEILEKRALLYKQPNY</sequence>
<dbReference type="GO" id="GO:0005829">
    <property type="term" value="C:cytosol"/>
    <property type="evidence" value="ECO:0007669"/>
    <property type="project" value="TreeGrafter"/>
</dbReference>
<reference evidence="4 5" key="1">
    <citation type="journal article" date="2011" name="J. Bacteriol.">
        <title>Complete genome sequence of Burkholderia gladioli BSR3.</title>
        <authorList>
            <person name="Seo Y.S."/>
            <person name="Lim J."/>
            <person name="Choi B.S."/>
            <person name="Kim H."/>
            <person name="Goo E."/>
            <person name="Lee B."/>
            <person name="Lim J.S."/>
            <person name="Choi I.Y."/>
            <person name="Moon J.S."/>
            <person name="Kim J."/>
            <person name="Hwang I."/>
        </authorList>
    </citation>
    <scope>NUCLEOTIDE SEQUENCE [LARGE SCALE GENOMIC DNA]</scope>
    <source>
        <strain evidence="4 5">BSR3</strain>
    </source>
</reference>
<dbReference type="EMBL" id="CP002600">
    <property type="protein sequence ID" value="AEA64215.1"/>
    <property type="molecule type" value="Genomic_DNA"/>
</dbReference>
<feature type="domain" description="Carrier" evidence="3">
    <location>
        <begin position="963"/>
        <end position="1038"/>
    </location>
</feature>
<evidence type="ECO:0000259" key="3">
    <source>
        <dbReference type="PROSITE" id="PS50075"/>
    </source>
</evidence>
<dbReference type="InterPro" id="IPR045851">
    <property type="entry name" value="AMP-bd_C_sf"/>
</dbReference>
<dbReference type="SUPFAM" id="SSF56801">
    <property type="entry name" value="Acetyl-CoA synthetase-like"/>
    <property type="match status" value="1"/>
</dbReference>
<dbReference type="STRING" id="999541.bgla_2g17770"/>
<evidence type="ECO:0000256" key="2">
    <source>
        <dbReference type="ARBA" id="ARBA00022553"/>
    </source>
</evidence>
<evidence type="ECO:0000313" key="4">
    <source>
        <dbReference type="EMBL" id="AEA64215.1"/>
    </source>
</evidence>
<dbReference type="InterPro" id="IPR001031">
    <property type="entry name" value="Thioesterase"/>
</dbReference>
<dbReference type="PROSITE" id="PS00455">
    <property type="entry name" value="AMP_BINDING"/>
    <property type="match status" value="1"/>
</dbReference>
<dbReference type="SUPFAM" id="SSF53474">
    <property type="entry name" value="alpha/beta-Hydrolases"/>
    <property type="match status" value="1"/>
</dbReference>
<dbReference type="InterPro" id="IPR000415">
    <property type="entry name" value="Nitroreductase-like"/>
</dbReference>
<dbReference type="Proteomes" id="UP000008316">
    <property type="component" value="Chromosome 2"/>
</dbReference>
<dbReference type="PANTHER" id="PTHR45527:SF1">
    <property type="entry name" value="FATTY ACID SYNTHASE"/>
    <property type="match status" value="1"/>
</dbReference>
<dbReference type="Gene3D" id="2.30.38.10">
    <property type="entry name" value="Luciferase, Domain 3"/>
    <property type="match status" value="1"/>
</dbReference>
<dbReference type="Gene3D" id="3.40.109.10">
    <property type="entry name" value="NADH Oxidase"/>
    <property type="match status" value="1"/>
</dbReference>
<dbReference type="InterPro" id="IPR010071">
    <property type="entry name" value="AA_adenyl_dom"/>
</dbReference>
<organism evidence="4 5">
    <name type="scientific">Burkholderia gladioli (strain BSR3)</name>
    <dbReference type="NCBI Taxonomy" id="999541"/>
    <lineage>
        <taxon>Bacteria</taxon>
        <taxon>Pseudomonadati</taxon>
        <taxon>Pseudomonadota</taxon>
        <taxon>Betaproteobacteria</taxon>
        <taxon>Burkholderiales</taxon>
        <taxon>Burkholderiaceae</taxon>
        <taxon>Burkholderia</taxon>
    </lineage>
</organism>
<keyword evidence="5" id="KW-1185">Reference proteome</keyword>
<dbReference type="FunFam" id="3.40.50.12780:FF:000012">
    <property type="entry name" value="Non-ribosomal peptide synthetase"/>
    <property type="match status" value="1"/>
</dbReference>